<evidence type="ECO:0000313" key="2">
    <source>
        <dbReference type="Proteomes" id="UP000799302"/>
    </source>
</evidence>
<dbReference type="SUPFAM" id="SSF55298">
    <property type="entry name" value="YjgF-like"/>
    <property type="match status" value="1"/>
</dbReference>
<accession>A0A6A6UF73</accession>
<dbReference type="PANTHER" id="PTHR11803">
    <property type="entry name" value="2-IMINOBUTANOATE/2-IMINOPROPANOATE DEAMINASE RIDA"/>
    <property type="match status" value="1"/>
</dbReference>
<dbReference type="Pfam" id="PF01042">
    <property type="entry name" value="Ribonuc_L-PSP"/>
    <property type="match status" value="1"/>
</dbReference>
<dbReference type="Gene3D" id="3.30.1330.40">
    <property type="entry name" value="RutC-like"/>
    <property type="match status" value="1"/>
</dbReference>
<dbReference type="OrthoDB" id="309640at2759"/>
<evidence type="ECO:0000313" key="1">
    <source>
        <dbReference type="EMBL" id="KAF2670935.1"/>
    </source>
</evidence>
<proteinExistence type="predicted"/>
<reference evidence="1" key="1">
    <citation type="journal article" date="2020" name="Stud. Mycol.">
        <title>101 Dothideomycetes genomes: a test case for predicting lifestyles and emergence of pathogens.</title>
        <authorList>
            <person name="Haridas S."/>
            <person name="Albert R."/>
            <person name="Binder M."/>
            <person name="Bloem J."/>
            <person name="Labutti K."/>
            <person name="Salamov A."/>
            <person name="Andreopoulos B."/>
            <person name="Baker S."/>
            <person name="Barry K."/>
            <person name="Bills G."/>
            <person name="Bluhm B."/>
            <person name="Cannon C."/>
            <person name="Castanera R."/>
            <person name="Culley D."/>
            <person name="Daum C."/>
            <person name="Ezra D."/>
            <person name="Gonzalez J."/>
            <person name="Henrissat B."/>
            <person name="Kuo A."/>
            <person name="Liang C."/>
            <person name="Lipzen A."/>
            <person name="Lutzoni F."/>
            <person name="Magnuson J."/>
            <person name="Mondo S."/>
            <person name="Nolan M."/>
            <person name="Ohm R."/>
            <person name="Pangilinan J."/>
            <person name="Park H.-J."/>
            <person name="Ramirez L."/>
            <person name="Alfaro M."/>
            <person name="Sun H."/>
            <person name="Tritt A."/>
            <person name="Yoshinaga Y."/>
            <person name="Zwiers L.-H."/>
            <person name="Turgeon B."/>
            <person name="Goodwin S."/>
            <person name="Spatafora J."/>
            <person name="Crous P."/>
            <person name="Grigoriev I."/>
        </authorList>
    </citation>
    <scope>NUCLEOTIDE SEQUENCE</scope>
    <source>
        <strain evidence="1">CBS 115976</strain>
    </source>
</reference>
<sequence length="139" mass="15278">MSKFQLFDYAGWGEFAATEVHMSQSVRVGDRIEISGQGKFGILNTLEVPCANQRLQAQIENAFANVDLALKNAGASKGVGQAYKVVSYHCPLGEKTTELMVKAFRKHFPDHRPLWTEIGVAKLGLPDMKVEIEVVAVAD</sequence>
<dbReference type="GO" id="GO:0019239">
    <property type="term" value="F:deaminase activity"/>
    <property type="evidence" value="ECO:0007669"/>
    <property type="project" value="TreeGrafter"/>
</dbReference>
<keyword evidence="2" id="KW-1185">Reference proteome</keyword>
<gene>
    <name evidence="1" type="ORF">BT63DRAFT_385378</name>
</gene>
<dbReference type="InterPro" id="IPR035959">
    <property type="entry name" value="RutC-like_sf"/>
</dbReference>
<dbReference type="EMBL" id="MU004233">
    <property type="protein sequence ID" value="KAF2670935.1"/>
    <property type="molecule type" value="Genomic_DNA"/>
</dbReference>
<name>A0A6A6UF73_9PEZI</name>
<dbReference type="PANTHER" id="PTHR11803:SF39">
    <property type="entry name" value="2-IMINOBUTANOATE_2-IMINOPROPANOATE DEAMINASE"/>
    <property type="match status" value="1"/>
</dbReference>
<dbReference type="InterPro" id="IPR006175">
    <property type="entry name" value="YjgF/YER057c/UK114"/>
</dbReference>
<dbReference type="AlphaFoldDB" id="A0A6A6UF73"/>
<organism evidence="1 2">
    <name type="scientific">Microthyrium microscopicum</name>
    <dbReference type="NCBI Taxonomy" id="703497"/>
    <lineage>
        <taxon>Eukaryota</taxon>
        <taxon>Fungi</taxon>
        <taxon>Dikarya</taxon>
        <taxon>Ascomycota</taxon>
        <taxon>Pezizomycotina</taxon>
        <taxon>Dothideomycetes</taxon>
        <taxon>Dothideomycetes incertae sedis</taxon>
        <taxon>Microthyriales</taxon>
        <taxon>Microthyriaceae</taxon>
        <taxon>Microthyrium</taxon>
    </lineage>
</organism>
<protein>
    <submittedName>
        <fullName evidence="1">YjgF-like protein</fullName>
    </submittedName>
</protein>
<dbReference type="GO" id="GO:0005739">
    <property type="term" value="C:mitochondrion"/>
    <property type="evidence" value="ECO:0007669"/>
    <property type="project" value="TreeGrafter"/>
</dbReference>
<dbReference type="Proteomes" id="UP000799302">
    <property type="component" value="Unassembled WGS sequence"/>
</dbReference>
<dbReference type="GO" id="GO:0005829">
    <property type="term" value="C:cytosol"/>
    <property type="evidence" value="ECO:0007669"/>
    <property type="project" value="TreeGrafter"/>
</dbReference>